<organism evidence="3">
    <name type="scientific">Oryza punctata</name>
    <name type="common">Red rice</name>
    <dbReference type="NCBI Taxonomy" id="4537"/>
    <lineage>
        <taxon>Eukaryota</taxon>
        <taxon>Viridiplantae</taxon>
        <taxon>Streptophyta</taxon>
        <taxon>Embryophyta</taxon>
        <taxon>Tracheophyta</taxon>
        <taxon>Spermatophyta</taxon>
        <taxon>Magnoliopsida</taxon>
        <taxon>Liliopsida</taxon>
        <taxon>Poales</taxon>
        <taxon>Poaceae</taxon>
        <taxon>BOP clade</taxon>
        <taxon>Oryzoideae</taxon>
        <taxon>Oryzeae</taxon>
        <taxon>Oryzinae</taxon>
        <taxon>Oryza</taxon>
    </lineage>
</organism>
<keyword evidence="2" id="KW-0472">Membrane</keyword>
<evidence type="ECO:0000256" key="1">
    <source>
        <dbReference type="SAM" id="MobiDB-lite"/>
    </source>
</evidence>
<dbReference type="PANTHER" id="PTHR31694:SF26">
    <property type="entry name" value="OS05G0151100 PROTEIN"/>
    <property type="match status" value="1"/>
</dbReference>
<evidence type="ECO:0000313" key="3">
    <source>
        <dbReference type="EnsemblPlants" id="OPUNC02G15540.1"/>
    </source>
</evidence>
<dbReference type="Proteomes" id="UP000026962">
    <property type="component" value="Chromosome 2"/>
</dbReference>
<name>A0A0E0K026_ORYPU</name>
<dbReference type="PANTHER" id="PTHR31694">
    <property type="entry name" value="DESICCATION-LIKE PROTEIN"/>
    <property type="match status" value="1"/>
</dbReference>
<dbReference type="Gramene" id="OPUNC02G15540.1">
    <property type="protein sequence ID" value="OPUNC02G15540.1"/>
    <property type="gene ID" value="OPUNC02G15540"/>
</dbReference>
<evidence type="ECO:0000256" key="2">
    <source>
        <dbReference type="SAM" id="Phobius"/>
    </source>
</evidence>
<dbReference type="AlphaFoldDB" id="A0A0E0K026"/>
<feature type="region of interest" description="Disordered" evidence="1">
    <location>
        <begin position="41"/>
        <end position="64"/>
    </location>
</feature>
<dbReference type="OMA" id="RIMDNAF"/>
<reference evidence="3" key="2">
    <citation type="submission" date="2018-05" db="EMBL/GenBank/DDBJ databases">
        <title>OpunRS2 (Oryza punctata Reference Sequence Version 2).</title>
        <authorList>
            <person name="Zhang J."/>
            <person name="Kudrna D."/>
            <person name="Lee S."/>
            <person name="Talag J."/>
            <person name="Welchert J."/>
            <person name="Wing R.A."/>
        </authorList>
    </citation>
    <scope>NUCLEOTIDE SEQUENCE [LARGE SCALE GENOMIC DNA]</scope>
</reference>
<dbReference type="STRING" id="4537.A0A0E0K026"/>
<feature type="compositionally biased region" description="Low complexity" evidence="1">
    <location>
        <begin position="44"/>
        <end position="59"/>
    </location>
</feature>
<keyword evidence="2" id="KW-0812">Transmembrane</keyword>
<feature type="transmembrane region" description="Helical" evidence="2">
    <location>
        <begin position="120"/>
        <end position="141"/>
    </location>
</feature>
<dbReference type="HOGENOM" id="CLU_1761745_0_0_1"/>
<evidence type="ECO:0000313" key="4">
    <source>
        <dbReference type="Proteomes" id="UP000026962"/>
    </source>
</evidence>
<protein>
    <submittedName>
        <fullName evidence="3">Uncharacterized protein</fullName>
    </submittedName>
</protein>
<keyword evidence="2" id="KW-1133">Transmembrane helix</keyword>
<dbReference type="InterPro" id="IPR052965">
    <property type="entry name" value="Pigment-catalase-like"/>
</dbReference>
<proteinExistence type="predicted"/>
<dbReference type="EnsemblPlants" id="OPUNC02G15540.1">
    <property type="protein sequence ID" value="OPUNC02G15540.1"/>
    <property type="gene ID" value="OPUNC02G15540"/>
</dbReference>
<reference evidence="3" key="1">
    <citation type="submission" date="2015-04" db="UniProtKB">
        <authorList>
            <consortium name="EnsemblPlants"/>
        </authorList>
    </citation>
    <scope>IDENTIFICATION</scope>
</reference>
<sequence>MAHPAAVPPQCQVHAEWFLHGVLSRGIDFIDDNLFASGPPPPARIRSPLTSTPPRSSPSSGGGTHQAMFAAQSMGGFPCPAINLSNAVFAAVMDEAMATHLDPSFDAYASSVNFLLASYILPHITAFIVVGIITIVIYTFIQSLYICI</sequence>
<accession>A0A0E0K026</accession>
<keyword evidence="4" id="KW-1185">Reference proteome</keyword>